<feature type="region of interest" description="Disordered" evidence="1">
    <location>
        <begin position="516"/>
        <end position="559"/>
    </location>
</feature>
<dbReference type="AlphaFoldDB" id="A0A6A6GUZ6"/>
<feature type="region of interest" description="Disordered" evidence="1">
    <location>
        <begin position="395"/>
        <end position="473"/>
    </location>
</feature>
<evidence type="ECO:0000313" key="2">
    <source>
        <dbReference type="EMBL" id="KAF2229123.1"/>
    </source>
</evidence>
<dbReference type="EMBL" id="ML991874">
    <property type="protein sequence ID" value="KAF2229123.1"/>
    <property type="molecule type" value="Genomic_DNA"/>
</dbReference>
<gene>
    <name evidence="2" type="ORF">EV356DRAFT_537492</name>
</gene>
<evidence type="ECO:0000256" key="1">
    <source>
        <dbReference type="SAM" id="MobiDB-lite"/>
    </source>
</evidence>
<protein>
    <submittedName>
        <fullName evidence="2">Uncharacterized protein</fullName>
    </submittedName>
</protein>
<organism evidence="2 3">
    <name type="scientific">Viridothelium virens</name>
    <name type="common">Speckled blister lichen</name>
    <name type="synonym">Trypethelium virens</name>
    <dbReference type="NCBI Taxonomy" id="1048519"/>
    <lineage>
        <taxon>Eukaryota</taxon>
        <taxon>Fungi</taxon>
        <taxon>Dikarya</taxon>
        <taxon>Ascomycota</taxon>
        <taxon>Pezizomycotina</taxon>
        <taxon>Dothideomycetes</taxon>
        <taxon>Dothideomycetes incertae sedis</taxon>
        <taxon>Trypetheliales</taxon>
        <taxon>Trypetheliaceae</taxon>
        <taxon>Viridothelium</taxon>
    </lineage>
</organism>
<reference evidence="2" key="1">
    <citation type="journal article" date="2020" name="Stud. Mycol.">
        <title>101 Dothideomycetes genomes: a test case for predicting lifestyles and emergence of pathogens.</title>
        <authorList>
            <person name="Haridas S."/>
            <person name="Albert R."/>
            <person name="Binder M."/>
            <person name="Bloem J."/>
            <person name="Labutti K."/>
            <person name="Salamov A."/>
            <person name="Andreopoulos B."/>
            <person name="Baker S."/>
            <person name="Barry K."/>
            <person name="Bills G."/>
            <person name="Bluhm B."/>
            <person name="Cannon C."/>
            <person name="Castanera R."/>
            <person name="Culley D."/>
            <person name="Daum C."/>
            <person name="Ezra D."/>
            <person name="Gonzalez J."/>
            <person name="Henrissat B."/>
            <person name="Kuo A."/>
            <person name="Liang C."/>
            <person name="Lipzen A."/>
            <person name="Lutzoni F."/>
            <person name="Magnuson J."/>
            <person name="Mondo S."/>
            <person name="Nolan M."/>
            <person name="Ohm R."/>
            <person name="Pangilinan J."/>
            <person name="Park H.-J."/>
            <person name="Ramirez L."/>
            <person name="Alfaro M."/>
            <person name="Sun H."/>
            <person name="Tritt A."/>
            <person name="Yoshinaga Y."/>
            <person name="Zwiers L.-H."/>
            <person name="Turgeon B."/>
            <person name="Goodwin S."/>
            <person name="Spatafora J."/>
            <person name="Crous P."/>
            <person name="Grigoriev I."/>
        </authorList>
    </citation>
    <scope>NUCLEOTIDE SEQUENCE</scope>
    <source>
        <strain evidence="2">Tuck. ex Michener</strain>
    </source>
</reference>
<evidence type="ECO:0000313" key="3">
    <source>
        <dbReference type="Proteomes" id="UP000800092"/>
    </source>
</evidence>
<sequence>MALQCVGEEEEEEKIVVALENAQLEDDPQIITLDQPPVHPVAVMQGAFEESILESAEQDSSRTESKQDKADPVTRRKRLLDGDERDNRNTSRWNQKPSAKFHPLWKLVAQITFGMHLLHQQLAKSDEEVVKILHTHVNEIDSFLEKSHEDFDLAMKDIAERIRYLKLPLEHIDVFDVMLDDKKFRTSILDGNEKIEAIVKRTARAMNDSLLDVKSGITATTELRKYLESLGYDWAHNNEDLTSTYHVMQENVEGWIRAFGDLQMKGNSLEVTMVRLGSIVNDMSKRAGIASRRNKPQVTSEPASPRIGRINSPPPRSRYAPKSTIPNKPLPRDPDLVRPAVEATLSHSTYMPERRWEQPRDIPHPPIRRTTHGQQVPNQVQITDIKKKSELARRFNTHRPPQTPRVEMPADSVVEKASRKNSINALGRRLSVKRNQEQKESPTAIDSAYSSGSDNKKDYGSMKSPESILSSPTRPATPLALFPIASAPLTPSAASIRSSVTMPIHSNSVAPLSIIDRQRSSTTTPLRKKSSLGSVKDFFQRQRKQGKRNLNPLGKVDEG</sequence>
<feature type="compositionally biased region" description="Basic and acidic residues" evidence="1">
    <location>
        <begin position="352"/>
        <end position="363"/>
    </location>
</feature>
<keyword evidence="3" id="KW-1185">Reference proteome</keyword>
<name>A0A6A6GUZ6_VIRVR</name>
<proteinExistence type="predicted"/>
<accession>A0A6A6GUZ6</accession>
<dbReference type="OrthoDB" id="5389734at2759"/>
<feature type="compositionally biased region" description="Basic and acidic residues" evidence="1">
    <location>
        <begin position="59"/>
        <end position="89"/>
    </location>
</feature>
<feature type="region of interest" description="Disordered" evidence="1">
    <location>
        <begin position="54"/>
        <end position="96"/>
    </location>
</feature>
<feature type="region of interest" description="Disordered" evidence="1">
    <location>
        <begin position="287"/>
        <end position="378"/>
    </location>
</feature>
<dbReference type="Proteomes" id="UP000800092">
    <property type="component" value="Unassembled WGS sequence"/>
</dbReference>